<evidence type="ECO:0000313" key="11">
    <source>
        <dbReference type="EnsemblMetazoa" id="AFUN020495-PA"/>
    </source>
</evidence>
<evidence type="ECO:0000256" key="4">
    <source>
        <dbReference type="ARBA" id="ARBA00023155"/>
    </source>
</evidence>
<organism evidence="11">
    <name type="scientific">Anopheles funestus</name>
    <name type="common">African malaria mosquito</name>
    <dbReference type="NCBI Taxonomy" id="62324"/>
    <lineage>
        <taxon>Eukaryota</taxon>
        <taxon>Metazoa</taxon>
        <taxon>Ecdysozoa</taxon>
        <taxon>Arthropoda</taxon>
        <taxon>Hexapoda</taxon>
        <taxon>Insecta</taxon>
        <taxon>Pterygota</taxon>
        <taxon>Neoptera</taxon>
        <taxon>Endopterygota</taxon>
        <taxon>Diptera</taxon>
        <taxon>Nematocera</taxon>
        <taxon>Culicoidea</taxon>
        <taxon>Culicidae</taxon>
        <taxon>Anophelinae</taxon>
        <taxon>Anopheles</taxon>
    </lineage>
</organism>
<reference evidence="11" key="1">
    <citation type="submission" date="2020-05" db="UniProtKB">
        <authorList>
            <consortium name="EnsemblMetazoa"/>
        </authorList>
    </citation>
    <scope>IDENTIFICATION</scope>
    <source>
        <strain evidence="11">FUMOZ</strain>
    </source>
</reference>
<keyword evidence="4 7" id="KW-0371">Homeobox</keyword>
<feature type="domain" description="Homeobox" evidence="10">
    <location>
        <begin position="277"/>
        <end position="337"/>
    </location>
</feature>
<sequence length="375" mass="39749">MLKSSGMTVTPVRMAMTSPTVSMQQKSNTRISNFSVASLLADTRPKTPNAHHAIITSGSTTTTTPTATLTPLSPLMVHGPHGVLHQAAMTMTTTTSLPGASPSGDILPANLSSHTTSSSSPRSQHDASSLKNVDPDRADTPHSLLESDDYDSNHDEEEDSIVDIEDMDHELSESGSGRKGSGSPGSPSTMGLPHGSPPAAALAAAAGHVPIRPTPFSALAAAAAAWGGMSGGVPWPGARQMPPFGPPGLFPGQGFGAGQLGGDNEPPRIKCNLRKHKPNRKPRTPFTTQQLLSLEKKFREKQYLSIAERAEFSSSLRLTETQVKIWFQNRRAKAKRLQEAELEKIKMAALGRAPGAQLYMGYFHPSLMGGAMHLG</sequence>
<evidence type="ECO:0000256" key="8">
    <source>
        <dbReference type="RuleBase" id="RU000682"/>
    </source>
</evidence>
<dbReference type="VEuPathDB" id="VectorBase:AFUN020495"/>
<dbReference type="EnsemblMetazoa" id="AFUN020495-RA">
    <property type="protein sequence ID" value="AFUN020495-PA"/>
    <property type="gene ID" value="AFUN020495"/>
</dbReference>
<dbReference type="FunFam" id="1.10.10.60:FF:000306">
    <property type="entry name" value="Muscle segmentation homeobox"/>
    <property type="match status" value="1"/>
</dbReference>
<dbReference type="GO" id="GO:0048598">
    <property type="term" value="P:embryonic morphogenesis"/>
    <property type="evidence" value="ECO:0007669"/>
    <property type="project" value="TreeGrafter"/>
</dbReference>
<evidence type="ECO:0000259" key="10">
    <source>
        <dbReference type="PROSITE" id="PS50071"/>
    </source>
</evidence>
<dbReference type="GO" id="GO:0000981">
    <property type="term" value="F:DNA-binding transcription factor activity, RNA polymerase II-specific"/>
    <property type="evidence" value="ECO:0007669"/>
    <property type="project" value="InterPro"/>
</dbReference>
<dbReference type="SMART" id="SM00389">
    <property type="entry name" value="HOX"/>
    <property type="match status" value="1"/>
</dbReference>
<comment type="subcellular location">
    <subcellularLocation>
        <location evidence="1 7 8">Nucleus</location>
    </subcellularLocation>
</comment>
<evidence type="ECO:0000256" key="7">
    <source>
        <dbReference type="PROSITE-ProRule" id="PRU00108"/>
    </source>
</evidence>
<feature type="DNA-binding region" description="Homeobox" evidence="7">
    <location>
        <begin position="279"/>
        <end position="338"/>
    </location>
</feature>
<dbReference type="InterPro" id="IPR020479">
    <property type="entry name" value="HD_metazoa"/>
</dbReference>
<dbReference type="PANTHER" id="PTHR24338:SF0">
    <property type="entry name" value="MUSCLE SEGMENTATION HOMEOBOX"/>
    <property type="match status" value="1"/>
</dbReference>
<dbReference type="GO" id="GO:0000977">
    <property type="term" value="F:RNA polymerase II transcription regulatory region sequence-specific DNA binding"/>
    <property type="evidence" value="ECO:0007669"/>
    <property type="project" value="TreeGrafter"/>
</dbReference>
<dbReference type="InterPro" id="IPR050674">
    <property type="entry name" value="Msh_Homeobox_Regulators"/>
</dbReference>
<dbReference type="GO" id="GO:0005634">
    <property type="term" value="C:nucleus"/>
    <property type="evidence" value="ECO:0007669"/>
    <property type="project" value="UniProtKB-SubCell"/>
</dbReference>
<keyword evidence="5 7" id="KW-0539">Nucleus</keyword>
<evidence type="ECO:0000256" key="9">
    <source>
        <dbReference type="SAM" id="MobiDB-lite"/>
    </source>
</evidence>
<dbReference type="SUPFAM" id="SSF46689">
    <property type="entry name" value="Homeodomain-like"/>
    <property type="match status" value="1"/>
</dbReference>
<dbReference type="InterPro" id="IPR001356">
    <property type="entry name" value="HD"/>
</dbReference>
<dbReference type="Pfam" id="PF00046">
    <property type="entry name" value="Homeodomain"/>
    <property type="match status" value="1"/>
</dbReference>
<dbReference type="InterPro" id="IPR009057">
    <property type="entry name" value="Homeodomain-like_sf"/>
</dbReference>
<evidence type="ECO:0000256" key="1">
    <source>
        <dbReference type="ARBA" id="ARBA00004123"/>
    </source>
</evidence>
<dbReference type="PROSITE" id="PS00027">
    <property type="entry name" value="HOMEOBOX_1"/>
    <property type="match status" value="1"/>
</dbReference>
<dbReference type="PRINTS" id="PR00024">
    <property type="entry name" value="HOMEOBOX"/>
</dbReference>
<dbReference type="VEuPathDB" id="VectorBase:AFUN2_012552"/>
<keyword evidence="3 7" id="KW-0238">DNA-binding</keyword>
<feature type="compositionally biased region" description="Low complexity" evidence="9">
    <location>
        <begin position="184"/>
        <end position="199"/>
    </location>
</feature>
<protein>
    <recommendedName>
        <fullName evidence="10">Homeobox domain-containing protein</fullName>
    </recommendedName>
</protein>
<proteinExistence type="inferred from homology"/>
<evidence type="ECO:0000256" key="5">
    <source>
        <dbReference type="ARBA" id="ARBA00023242"/>
    </source>
</evidence>
<feature type="region of interest" description="Disordered" evidence="9">
    <location>
        <begin position="94"/>
        <end position="199"/>
    </location>
</feature>
<keyword evidence="2" id="KW-0217">Developmental protein</keyword>
<dbReference type="PANTHER" id="PTHR24338">
    <property type="entry name" value="HOMEOBOX PROTEIN MSX"/>
    <property type="match status" value="1"/>
</dbReference>
<dbReference type="Gene3D" id="1.10.10.60">
    <property type="entry name" value="Homeodomain-like"/>
    <property type="match status" value="1"/>
</dbReference>
<evidence type="ECO:0000256" key="2">
    <source>
        <dbReference type="ARBA" id="ARBA00022473"/>
    </source>
</evidence>
<accession>A0A4Y0BI98</accession>
<dbReference type="AlphaFoldDB" id="A0A4Y0BI98"/>
<comment type="similarity">
    <text evidence="6">Belongs to the Msh homeobox family.</text>
</comment>
<dbReference type="STRING" id="62324.A0A4Y0BI98"/>
<feature type="compositionally biased region" description="Acidic residues" evidence="9">
    <location>
        <begin position="146"/>
        <end position="168"/>
    </location>
</feature>
<evidence type="ECO:0000256" key="6">
    <source>
        <dbReference type="ARBA" id="ARBA00038425"/>
    </source>
</evidence>
<evidence type="ECO:0000256" key="3">
    <source>
        <dbReference type="ARBA" id="ARBA00023125"/>
    </source>
</evidence>
<dbReference type="PROSITE" id="PS50071">
    <property type="entry name" value="HOMEOBOX_2"/>
    <property type="match status" value="1"/>
</dbReference>
<dbReference type="InterPro" id="IPR017970">
    <property type="entry name" value="Homeobox_CS"/>
</dbReference>
<dbReference type="CDD" id="cd00086">
    <property type="entry name" value="homeodomain"/>
    <property type="match status" value="1"/>
</dbReference>
<name>A0A4Y0BI98_ANOFN</name>